<dbReference type="AlphaFoldDB" id="A0A2W7QU80"/>
<sequence>MHDLPPLTALGGTTPLQDSIGPVTFTESPDWALASVAARLGQEEGCRTALAAALGGAAPAIAAHVQGPDLGAFWTGPDIWMVEAPYHSHETLALTLKAQLGDCASVTEQSDAWVRFDISGEGLEQVFARLCNLDLARMAAGTARRSVIEHLGCYVIRRADGVHVYGPRSSARSLHHALISAARAVF</sequence>
<dbReference type="Gene3D" id="3.30.1360.120">
    <property type="entry name" value="Probable tRNA modification gtpase trme, domain 1"/>
    <property type="match status" value="1"/>
</dbReference>
<dbReference type="OrthoDB" id="7356349at2"/>
<proteinExistence type="predicted"/>
<name>A0A2W7QU80_9RHOB</name>
<accession>A0A2W7QU80</accession>
<organism evidence="2 3">
    <name type="scientific">Roseinatronobacter thiooxidans</name>
    <dbReference type="NCBI Taxonomy" id="121821"/>
    <lineage>
        <taxon>Bacteria</taxon>
        <taxon>Pseudomonadati</taxon>
        <taxon>Pseudomonadota</taxon>
        <taxon>Alphaproteobacteria</taxon>
        <taxon>Rhodobacterales</taxon>
        <taxon>Paracoccaceae</taxon>
        <taxon>Roseinatronobacter</taxon>
    </lineage>
</organism>
<dbReference type="STRING" id="121821.GCA_001870675_03221"/>
<evidence type="ECO:0000256" key="1">
    <source>
        <dbReference type="SAM" id="MobiDB-lite"/>
    </source>
</evidence>
<evidence type="ECO:0000313" key="3">
    <source>
        <dbReference type="Proteomes" id="UP000249364"/>
    </source>
</evidence>
<keyword evidence="3" id="KW-1185">Reference proteome</keyword>
<comment type="caution">
    <text evidence="2">The sequence shown here is derived from an EMBL/GenBank/DDBJ whole genome shotgun (WGS) entry which is preliminary data.</text>
</comment>
<dbReference type="EMBL" id="QKZQ01000010">
    <property type="protein sequence ID" value="PZX41965.1"/>
    <property type="molecule type" value="Genomic_DNA"/>
</dbReference>
<reference evidence="2 3" key="1">
    <citation type="submission" date="2018-06" db="EMBL/GenBank/DDBJ databases">
        <title>Genomic Encyclopedia of Archaeal and Bacterial Type Strains, Phase II (KMG-II): from individual species to whole genera.</title>
        <authorList>
            <person name="Goeker M."/>
        </authorList>
    </citation>
    <scope>NUCLEOTIDE SEQUENCE [LARGE SCALE GENOMIC DNA]</scope>
    <source>
        <strain evidence="2 3">DSM 13087</strain>
    </source>
</reference>
<dbReference type="RefSeq" id="WP_071471003.1">
    <property type="nucleotide sequence ID" value="NZ_MEHT01000046.1"/>
</dbReference>
<feature type="region of interest" description="Disordered" evidence="1">
    <location>
        <begin position="1"/>
        <end position="21"/>
    </location>
</feature>
<dbReference type="Proteomes" id="UP000249364">
    <property type="component" value="Unassembled WGS sequence"/>
</dbReference>
<protein>
    <submittedName>
        <fullName evidence="2">Sarcosine oxidase subunit gamma</fullName>
    </submittedName>
</protein>
<evidence type="ECO:0000313" key="2">
    <source>
        <dbReference type="EMBL" id="PZX41965.1"/>
    </source>
</evidence>
<gene>
    <name evidence="2" type="ORF">LY56_02257</name>
</gene>
<dbReference type="SUPFAM" id="SSF103025">
    <property type="entry name" value="Folate-binding domain"/>
    <property type="match status" value="1"/>
</dbReference>
<dbReference type="InterPro" id="IPR027266">
    <property type="entry name" value="TrmE/GcvT-like"/>
</dbReference>